<dbReference type="InterPro" id="IPR036691">
    <property type="entry name" value="Endo/exonu/phosph_ase_sf"/>
</dbReference>
<dbReference type="AlphaFoldDB" id="A0A1V0QSW1"/>
<reference evidence="3" key="1">
    <citation type="submission" date="2016-10" db="EMBL/GenBank/DDBJ databases">
        <authorList>
            <person name="de Groot N.N."/>
        </authorList>
    </citation>
    <scope>NUCLEOTIDE SEQUENCE</scope>
    <source>
        <strain evidence="3">ACCC40033</strain>
    </source>
</reference>
<protein>
    <submittedName>
        <fullName evidence="3">Putative phosphatase</fullName>
    </submittedName>
</protein>
<feature type="domain" description="Endonuclease/exonuclease/phosphatase" evidence="2">
    <location>
        <begin position="42"/>
        <end position="281"/>
    </location>
</feature>
<organism evidence="3">
    <name type="scientific">Streptomyces hygrospinosus</name>
    <dbReference type="NCBI Taxonomy" id="516360"/>
    <lineage>
        <taxon>Bacteria</taxon>
        <taxon>Bacillati</taxon>
        <taxon>Actinomycetota</taxon>
        <taxon>Actinomycetes</taxon>
        <taxon>Kitasatosporales</taxon>
        <taxon>Streptomycetaceae</taxon>
        <taxon>Streptomyces</taxon>
    </lineage>
</organism>
<dbReference type="Gene3D" id="3.60.10.10">
    <property type="entry name" value="Endonuclease/exonuclease/phosphatase"/>
    <property type="match status" value="1"/>
</dbReference>
<evidence type="ECO:0000313" key="3">
    <source>
        <dbReference type="EMBL" id="ARE72417.1"/>
    </source>
</evidence>
<sequence length="291" mass="32865">MSHPEEPGRDAAGADDLVMFWNLYEAGVDRHYGRDERWHLQRDLVREHRPRVLMTTEGWAWQFNDRAFFEDAKSALDMDGVLFPAKTGCNLAVFWQHDVDLVAVEEVAPELAQWHGHGSATLRLPGRSAPVRFVVAHLDPFSATNRRIESDHLRQYADPEAPHPTLLAMDANTVPPGDPEPDWSTAPRHRRADHTVPGEDQADRAPLRRLLGTAEEPLFVDAGAHRGDRSPTFGFHPPGEAPRRIDLFLLTPSLAPDLIAYRALDDPRLHPQGERPAASDHRPITLRLRRH</sequence>
<dbReference type="Pfam" id="PF03372">
    <property type="entry name" value="Exo_endo_phos"/>
    <property type="match status" value="1"/>
</dbReference>
<accession>A0A1V0QSW1</accession>
<evidence type="ECO:0000259" key="2">
    <source>
        <dbReference type="Pfam" id="PF03372"/>
    </source>
</evidence>
<name>A0A1V0QSW1_9ACTN</name>
<dbReference type="EMBL" id="KY014292">
    <property type="protein sequence ID" value="ARE72417.1"/>
    <property type="molecule type" value="Genomic_DNA"/>
</dbReference>
<dbReference type="InterPro" id="IPR005135">
    <property type="entry name" value="Endo/exonuclease/phosphatase"/>
</dbReference>
<evidence type="ECO:0000256" key="1">
    <source>
        <dbReference type="SAM" id="MobiDB-lite"/>
    </source>
</evidence>
<feature type="region of interest" description="Disordered" evidence="1">
    <location>
        <begin position="166"/>
        <end position="205"/>
    </location>
</feature>
<feature type="compositionally biased region" description="Basic and acidic residues" evidence="1">
    <location>
        <begin position="268"/>
        <end position="283"/>
    </location>
</feature>
<feature type="region of interest" description="Disordered" evidence="1">
    <location>
        <begin position="268"/>
        <end position="291"/>
    </location>
</feature>
<reference evidence="3" key="2">
    <citation type="journal article" date="2017" name="Proc. Natl. Acad. Sci. U.S.A.">
        <title>Biosynthesis of the pyrrolidine protein synthesis inhibitor anisomycin involves novel gene ensemble and cryptic biosynthetic steps.</title>
        <authorList>
            <person name="Zheng X."/>
            <person name="Cheng Q."/>
            <person name="Yao F."/>
            <person name="Wang X."/>
            <person name="Kong L."/>
            <person name="Cao B."/>
            <person name="Xu M."/>
            <person name="Lin S."/>
            <person name="Deng Z."/>
            <person name="Chooi Y.H."/>
            <person name="You D."/>
        </authorList>
    </citation>
    <scope>NUCLEOTIDE SEQUENCE</scope>
    <source>
        <strain evidence="3">ACCC40033</strain>
    </source>
</reference>
<dbReference type="SUPFAM" id="SSF56219">
    <property type="entry name" value="DNase I-like"/>
    <property type="match status" value="1"/>
</dbReference>
<proteinExistence type="predicted"/>
<dbReference type="GO" id="GO:0003824">
    <property type="term" value="F:catalytic activity"/>
    <property type="evidence" value="ECO:0007669"/>
    <property type="project" value="InterPro"/>
</dbReference>
<feature type="compositionally biased region" description="Basic and acidic residues" evidence="1">
    <location>
        <begin position="193"/>
        <end position="205"/>
    </location>
</feature>